<sequence length="217" mass="24593">MRDMSELHLSLDCEEEDEKSSSADMLYLSRRALKNIPASVLNMTHLKSLYLEGNEIRSLPERFFSSLSSLVWLDVRNNRLTGLPAAIGQHRCLKTLLLEGNPISALPPELGHVISLKALSLRKCPLTSPPRDVLDRGLPSILRYLRSSQLGEEAPAVEKLRLSELDQCEENEHEILRFEELRRRMIRMERAELESAGDGGTRTQNIRSCRAGSHHQT</sequence>
<dbReference type="Proteomes" id="UP000579812">
    <property type="component" value="Unassembled WGS sequence"/>
</dbReference>
<evidence type="ECO:0000256" key="1">
    <source>
        <dbReference type="ARBA" id="ARBA00022614"/>
    </source>
</evidence>
<dbReference type="SUPFAM" id="SSF52058">
    <property type="entry name" value="L domain-like"/>
    <property type="match status" value="1"/>
</dbReference>
<dbReference type="PROSITE" id="PS51450">
    <property type="entry name" value="LRR"/>
    <property type="match status" value="1"/>
</dbReference>
<dbReference type="SMART" id="SM00369">
    <property type="entry name" value="LRR_TYP"/>
    <property type="match status" value="3"/>
</dbReference>
<evidence type="ECO:0000313" key="4">
    <source>
        <dbReference type="EMBL" id="KAF4106189.1"/>
    </source>
</evidence>
<evidence type="ECO:0000256" key="3">
    <source>
        <dbReference type="SAM" id="MobiDB-lite"/>
    </source>
</evidence>
<organism evidence="4 5">
    <name type="scientific">Onychostoma macrolepis</name>
    <dbReference type="NCBI Taxonomy" id="369639"/>
    <lineage>
        <taxon>Eukaryota</taxon>
        <taxon>Metazoa</taxon>
        <taxon>Chordata</taxon>
        <taxon>Craniata</taxon>
        <taxon>Vertebrata</taxon>
        <taxon>Euteleostomi</taxon>
        <taxon>Actinopterygii</taxon>
        <taxon>Neopterygii</taxon>
        <taxon>Teleostei</taxon>
        <taxon>Ostariophysi</taxon>
        <taxon>Cypriniformes</taxon>
        <taxon>Cyprinidae</taxon>
        <taxon>Acrossocheilinae</taxon>
        <taxon>Onychostoma</taxon>
    </lineage>
</organism>
<reference evidence="4 5" key="1">
    <citation type="submission" date="2020-04" db="EMBL/GenBank/DDBJ databases">
        <title>Chromosome-level genome assembly of a cyprinid fish Onychostoma macrolepis by integration of Nanopore Sequencing, Bionano and Hi-C technology.</title>
        <authorList>
            <person name="Wang D."/>
        </authorList>
    </citation>
    <scope>NUCLEOTIDE SEQUENCE [LARGE SCALE GENOMIC DNA]</scope>
    <source>
        <strain evidence="4">SWU-2019</strain>
        <tissue evidence="4">Muscle</tissue>
    </source>
</reference>
<protein>
    <recommendedName>
        <fullName evidence="6">Leucine-rich repeat-containing protein 27</fullName>
    </recommendedName>
</protein>
<gene>
    <name evidence="4" type="ORF">G5714_013851</name>
</gene>
<dbReference type="InterPro" id="IPR050216">
    <property type="entry name" value="LRR_domain-containing"/>
</dbReference>
<evidence type="ECO:0000313" key="5">
    <source>
        <dbReference type="Proteomes" id="UP000579812"/>
    </source>
</evidence>
<keyword evidence="5" id="KW-1185">Reference proteome</keyword>
<comment type="caution">
    <text evidence="4">The sequence shown here is derived from an EMBL/GenBank/DDBJ whole genome shotgun (WGS) entry which is preliminary data.</text>
</comment>
<dbReference type="GO" id="GO:0005737">
    <property type="term" value="C:cytoplasm"/>
    <property type="evidence" value="ECO:0007669"/>
    <property type="project" value="TreeGrafter"/>
</dbReference>
<dbReference type="Gene3D" id="3.80.10.10">
    <property type="entry name" value="Ribonuclease Inhibitor"/>
    <property type="match status" value="1"/>
</dbReference>
<keyword evidence="1" id="KW-0433">Leucine-rich repeat</keyword>
<dbReference type="Pfam" id="PF13855">
    <property type="entry name" value="LRR_8"/>
    <property type="match status" value="1"/>
</dbReference>
<dbReference type="PANTHER" id="PTHR48051:SF1">
    <property type="entry name" value="RAS SUPPRESSOR PROTEIN 1"/>
    <property type="match status" value="1"/>
</dbReference>
<evidence type="ECO:0008006" key="6">
    <source>
        <dbReference type="Google" id="ProtNLM"/>
    </source>
</evidence>
<evidence type="ECO:0000256" key="2">
    <source>
        <dbReference type="ARBA" id="ARBA00022737"/>
    </source>
</evidence>
<keyword evidence="2" id="KW-0677">Repeat</keyword>
<dbReference type="EMBL" id="JAAMOB010000013">
    <property type="protein sequence ID" value="KAF4106189.1"/>
    <property type="molecule type" value="Genomic_DNA"/>
</dbReference>
<dbReference type="InterPro" id="IPR001611">
    <property type="entry name" value="Leu-rich_rpt"/>
</dbReference>
<feature type="region of interest" description="Disordered" evidence="3">
    <location>
        <begin position="193"/>
        <end position="217"/>
    </location>
</feature>
<dbReference type="SMART" id="SM00364">
    <property type="entry name" value="LRR_BAC"/>
    <property type="match status" value="2"/>
</dbReference>
<accession>A0A7J6CFW0</accession>
<dbReference type="AlphaFoldDB" id="A0A7J6CFW0"/>
<dbReference type="PANTHER" id="PTHR48051">
    <property type="match status" value="1"/>
</dbReference>
<proteinExistence type="predicted"/>
<dbReference type="InterPro" id="IPR032675">
    <property type="entry name" value="LRR_dom_sf"/>
</dbReference>
<name>A0A7J6CFW0_9TELE</name>
<dbReference type="InterPro" id="IPR003591">
    <property type="entry name" value="Leu-rich_rpt_typical-subtyp"/>
</dbReference>